<dbReference type="AlphaFoldDB" id="A0A2G8SLS9"/>
<evidence type="ECO:0008006" key="4">
    <source>
        <dbReference type="Google" id="ProtNLM"/>
    </source>
</evidence>
<dbReference type="Proteomes" id="UP000230002">
    <property type="component" value="Unassembled WGS sequence"/>
</dbReference>
<organism evidence="2 3">
    <name type="scientific">Ganoderma sinense ZZ0214-1</name>
    <dbReference type="NCBI Taxonomy" id="1077348"/>
    <lineage>
        <taxon>Eukaryota</taxon>
        <taxon>Fungi</taxon>
        <taxon>Dikarya</taxon>
        <taxon>Basidiomycota</taxon>
        <taxon>Agaricomycotina</taxon>
        <taxon>Agaricomycetes</taxon>
        <taxon>Polyporales</taxon>
        <taxon>Polyporaceae</taxon>
        <taxon>Ganoderma</taxon>
    </lineage>
</organism>
<keyword evidence="3" id="KW-1185">Reference proteome</keyword>
<protein>
    <recommendedName>
        <fullName evidence="4">F-box domain-containing protein</fullName>
    </recommendedName>
</protein>
<gene>
    <name evidence="2" type="ORF">GSI_03473</name>
</gene>
<dbReference type="OrthoDB" id="2739795at2759"/>
<reference evidence="2 3" key="1">
    <citation type="journal article" date="2015" name="Sci. Rep.">
        <title>Chromosome-level genome map provides insights into diverse defense mechanisms in the medicinal fungus Ganoderma sinense.</title>
        <authorList>
            <person name="Zhu Y."/>
            <person name="Xu J."/>
            <person name="Sun C."/>
            <person name="Zhou S."/>
            <person name="Xu H."/>
            <person name="Nelson D.R."/>
            <person name="Qian J."/>
            <person name="Song J."/>
            <person name="Luo H."/>
            <person name="Xiang L."/>
            <person name="Li Y."/>
            <person name="Xu Z."/>
            <person name="Ji A."/>
            <person name="Wang L."/>
            <person name="Lu S."/>
            <person name="Hayward A."/>
            <person name="Sun W."/>
            <person name="Li X."/>
            <person name="Schwartz D.C."/>
            <person name="Wang Y."/>
            <person name="Chen S."/>
        </authorList>
    </citation>
    <scope>NUCLEOTIDE SEQUENCE [LARGE SCALE GENOMIC DNA]</scope>
    <source>
        <strain evidence="2 3">ZZ0214-1</strain>
    </source>
</reference>
<evidence type="ECO:0000313" key="2">
    <source>
        <dbReference type="EMBL" id="PIL34693.1"/>
    </source>
</evidence>
<name>A0A2G8SLS9_9APHY</name>
<comment type="caution">
    <text evidence="2">The sequence shown here is derived from an EMBL/GenBank/DDBJ whole genome shotgun (WGS) entry which is preliminary data.</text>
</comment>
<dbReference type="EMBL" id="AYKW01000005">
    <property type="protein sequence ID" value="PIL34693.1"/>
    <property type="molecule type" value="Genomic_DNA"/>
</dbReference>
<feature type="region of interest" description="Disordered" evidence="1">
    <location>
        <begin position="1"/>
        <end position="22"/>
    </location>
</feature>
<accession>A0A2G8SLS9</accession>
<evidence type="ECO:0000256" key="1">
    <source>
        <dbReference type="SAM" id="MobiDB-lite"/>
    </source>
</evidence>
<dbReference type="STRING" id="1077348.A0A2G8SLS9"/>
<proteinExistence type="predicted"/>
<evidence type="ECO:0000313" key="3">
    <source>
        <dbReference type="Proteomes" id="UP000230002"/>
    </source>
</evidence>
<feature type="compositionally biased region" description="Polar residues" evidence="1">
    <location>
        <begin position="10"/>
        <end position="22"/>
    </location>
</feature>
<sequence length="672" mass="74631">MLFKSRRASESQTTSASGSESTLVPTSILTTSQYWHQSTPQALRQQIARRIAQPGAKEEVAKAIANEPLEFKTLWNRSLPINQLPYELLVYIFTLLHPCVGCYGILTSSRGVSQPTLDLMATCRLWRDVIVDTPAFWSAVIPECWNTKWTELCLSRSRSAPIEVWVRLRPDRPRFAYPLVHRIRRLYFYFRVNIALPSVDNSGKDWLFQLLCGTQVPAMPALEVLELETTHDERAQTQGKTPNDVNLTRQRLPRLRSLTLTGILAPRDAALYADLHTLSLTSCSHSLSIDQFLDALALCTRLKILCLHETLDRFSDDWKQRDPVPRRPLIHFPYLDSLEVSQHGSVCTSRFLAHIHVRASAQLEISTRDHTRVPTHRDAGASILLLAGGMVPPNHAATLAPLATVTDVDVSTCWSCDWGIGPAWFSVARTGTGATDTTVTARMSMNMTRADWGARRGWVRGLVELLGRAPVTTLLVDHVDSRPDSVADWAAVFRAFPRLECLVVCASEYAQDSDGAVGIERMFLGLHAASVSATATATATRTGACSPAAVACPHLRKISVGGSATMTVYEAIRTCIVYRGRQGVVLEELELYLTRCCGDLSPAVSRACTTDIKNFTGRLKGHGFRDSSEVDLPVMYTLKDSRGVCARFKDALRRLGSKFHRHVRHNRQATGM</sequence>